<gene>
    <name evidence="2" type="ORF">DENOEST_3174</name>
</gene>
<protein>
    <recommendedName>
        <fullName evidence="1">Lipid/polyisoprenoid-binding YceI-like domain-containing protein</fullName>
    </recommendedName>
</protein>
<dbReference type="PANTHER" id="PTHR34406:SF2">
    <property type="entry name" value="PERIPLASMIC PROTEIN"/>
    <property type="match status" value="1"/>
</dbReference>
<sequence length="195" mass="21473">MAPSLRLPASLLALLCMAATPSARSEEEHYRIDPAHTFPTFEVSHVGFSFHRGRFNRSQGHITLDQAAGTGRIDVSIEADSIDTGDETLEKVLRGSSFLDVARHPQIRFTGDRIHFQDGIPKGVDGELTLRGVTRSVGLAINHFHCGLHPLTRKQTCGANAVTIVQRSEFGMTHLVPMVGDEVRIEIQIEAPREE</sequence>
<reference evidence="2 3" key="1">
    <citation type="submission" date="2020-03" db="EMBL/GenBank/DDBJ databases">
        <authorList>
            <consortium name="Genoscope - CEA"/>
            <person name="William W."/>
        </authorList>
    </citation>
    <scope>NUCLEOTIDE SEQUENCE [LARGE SCALE GENOMIC DNA]</scope>
    <source>
        <strain evidence="3">DSM 16959</strain>
    </source>
</reference>
<dbReference type="RefSeq" id="WP_197970633.1">
    <property type="nucleotide sequence ID" value="NZ_LR778301.1"/>
</dbReference>
<dbReference type="Pfam" id="PF04264">
    <property type="entry name" value="YceI"/>
    <property type="match status" value="1"/>
</dbReference>
<dbReference type="Gene3D" id="2.40.128.110">
    <property type="entry name" value="Lipid/polyisoprenoid-binding, YceI-like"/>
    <property type="match status" value="1"/>
</dbReference>
<dbReference type="InterPro" id="IPR007372">
    <property type="entry name" value="Lipid/polyisoprenoid-bd_YceI"/>
</dbReference>
<name>A0A6S6XZ41_9PROT</name>
<accession>A0A6S6XZ41</accession>
<evidence type="ECO:0000313" key="2">
    <source>
        <dbReference type="EMBL" id="CAB1370328.1"/>
    </source>
</evidence>
<feature type="domain" description="Lipid/polyisoprenoid-binding YceI-like" evidence="1">
    <location>
        <begin position="29"/>
        <end position="192"/>
    </location>
</feature>
<evidence type="ECO:0000313" key="3">
    <source>
        <dbReference type="Proteomes" id="UP000515733"/>
    </source>
</evidence>
<dbReference type="KEGG" id="doe:DENOEST_3174"/>
<dbReference type="AlphaFoldDB" id="A0A6S6XZ41"/>
<dbReference type="SMART" id="SM00867">
    <property type="entry name" value="YceI"/>
    <property type="match status" value="1"/>
</dbReference>
<dbReference type="PANTHER" id="PTHR34406">
    <property type="entry name" value="PROTEIN YCEI"/>
    <property type="match status" value="1"/>
</dbReference>
<dbReference type="EMBL" id="LR778301">
    <property type="protein sequence ID" value="CAB1370328.1"/>
    <property type="molecule type" value="Genomic_DNA"/>
</dbReference>
<dbReference type="InterPro" id="IPR036761">
    <property type="entry name" value="TTHA0802/YceI-like_sf"/>
</dbReference>
<dbReference type="SUPFAM" id="SSF101874">
    <property type="entry name" value="YceI-like"/>
    <property type="match status" value="1"/>
</dbReference>
<organism evidence="2 3">
    <name type="scientific">Denitratisoma oestradiolicum</name>
    <dbReference type="NCBI Taxonomy" id="311182"/>
    <lineage>
        <taxon>Bacteria</taxon>
        <taxon>Pseudomonadati</taxon>
        <taxon>Pseudomonadota</taxon>
        <taxon>Betaproteobacteria</taxon>
        <taxon>Nitrosomonadales</taxon>
        <taxon>Sterolibacteriaceae</taxon>
        <taxon>Denitratisoma</taxon>
    </lineage>
</organism>
<evidence type="ECO:0000259" key="1">
    <source>
        <dbReference type="SMART" id="SM00867"/>
    </source>
</evidence>
<proteinExistence type="predicted"/>
<dbReference type="Proteomes" id="UP000515733">
    <property type="component" value="Chromosome"/>
</dbReference>
<keyword evidence="3" id="KW-1185">Reference proteome</keyword>